<dbReference type="PANTHER" id="PTHR47326">
    <property type="entry name" value="TRANSPOSABLE ELEMENT TC3 TRANSPOSASE-LIKE PROTEIN"/>
    <property type="match status" value="1"/>
</dbReference>
<dbReference type="Gene3D" id="3.30.420.10">
    <property type="entry name" value="Ribonuclease H-like superfamily/Ribonuclease H"/>
    <property type="match status" value="1"/>
</dbReference>
<proteinExistence type="predicted"/>
<sequence length="125" mass="13946">MTNESLLHNHLIPALQHRACVGSTIFTQDAAPSNIANPFKRLLSVHFGNDVIISRHVPTNWSPRSPDLNPYDFSLWGYLKHDVSSGPIVNLAELKASTARHIHTISSDTLRFVVEHAISRFKLVA</sequence>
<dbReference type="OrthoDB" id="6436543at2759"/>
<evidence type="ECO:0008006" key="6">
    <source>
        <dbReference type="Google" id="ProtNLM"/>
    </source>
</evidence>
<dbReference type="PANTHER" id="PTHR47326:SF1">
    <property type="entry name" value="HTH PSQ-TYPE DOMAIN-CONTAINING PROTEIN"/>
    <property type="match status" value="1"/>
</dbReference>
<evidence type="ECO:0000313" key="1">
    <source>
        <dbReference type="EMBL" id="GBO39932.1"/>
    </source>
</evidence>
<organism evidence="4 5">
    <name type="scientific">Araneus ventricosus</name>
    <name type="common">Orbweaver spider</name>
    <name type="synonym">Epeira ventricosa</name>
    <dbReference type="NCBI Taxonomy" id="182803"/>
    <lineage>
        <taxon>Eukaryota</taxon>
        <taxon>Metazoa</taxon>
        <taxon>Ecdysozoa</taxon>
        <taxon>Arthropoda</taxon>
        <taxon>Chelicerata</taxon>
        <taxon>Arachnida</taxon>
        <taxon>Araneae</taxon>
        <taxon>Araneomorphae</taxon>
        <taxon>Entelegynae</taxon>
        <taxon>Araneoidea</taxon>
        <taxon>Araneidae</taxon>
        <taxon>Araneus</taxon>
    </lineage>
</organism>
<dbReference type="GO" id="GO:0003676">
    <property type="term" value="F:nucleic acid binding"/>
    <property type="evidence" value="ECO:0007669"/>
    <property type="project" value="InterPro"/>
</dbReference>
<gene>
    <name evidence="4" type="ORF">AVEN_116292_1</name>
    <name evidence="1" type="ORF">AVEN_12069_1</name>
    <name evidence="3" type="ORF">AVEN_180204_1</name>
    <name evidence="2" type="ORF">AVEN_30715_1</name>
</gene>
<reference evidence="4 5" key="1">
    <citation type="journal article" date="2019" name="Sci. Rep.">
        <title>Orb-weaving spider Araneus ventricosus genome elucidates the spidroin gene catalogue.</title>
        <authorList>
            <person name="Kono N."/>
            <person name="Nakamura H."/>
            <person name="Ohtoshi R."/>
            <person name="Moran D.A.P."/>
            <person name="Shinohara A."/>
            <person name="Yoshida Y."/>
            <person name="Fujiwara M."/>
            <person name="Mori M."/>
            <person name="Tomita M."/>
            <person name="Arakawa K."/>
        </authorList>
    </citation>
    <scope>NUCLEOTIDE SEQUENCE [LARGE SCALE GENOMIC DNA]</scope>
</reference>
<dbReference type="InterPro" id="IPR036397">
    <property type="entry name" value="RNaseH_sf"/>
</dbReference>
<dbReference type="EMBL" id="BGPR01065087">
    <property type="protein sequence ID" value="GBO39932.1"/>
    <property type="molecule type" value="Genomic_DNA"/>
</dbReference>
<protein>
    <recommendedName>
        <fullName evidence="6">Tc1-like transposase DDE domain-containing protein</fullName>
    </recommendedName>
</protein>
<accession>A0A4Y2WV11</accession>
<evidence type="ECO:0000313" key="3">
    <source>
        <dbReference type="EMBL" id="GBO40087.1"/>
    </source>
</evidence>
<dbReference type="EMBL" id="BGPR01065257">
    <property type="protein sequence ID" value="GBO40084.1"/>
    <property type="molecule type" value="Genomic_DNA"/>
</dbReference>
<evidence type="ECO:0000313" key="4">
    <source>
        <dbReference type="EMBL" id="GBO40300.1"/>
    </source>
</evidence>
<dbReference type="AlphaFoldDB" id="A0A4Y2WV11"/>
<keyword evidence="5" id="KW-1185">Reference proteome</keyword>
<name>A0A4Y2WV11_ARAVE</name>
<dbReference type="EMBL" id="BGPR01065493">
    <property type="protein sequence ID" value="GBO40300.1"/>
    <property type="molecule type" value="Genomic_DNA"/>
</dbReference>
<dbReference type="EMBL" id="BGPR01065260">
    <property type="protein sequence ID" value="GBO40087.1"/>
    <property type="molecule type" value="Genomic_DNA"/>
</dbReference>
<comment type="caution">
    <text evidence="4">The sequence shown here is derived from an EMBL/GenBank/DDBJ whole genome shotgun (WGS) entry which is preliminary data.</text>
</comment>
<evidence type="ECO:0000313" key="2">
    <source>
        <dbReference type="EMBL" id="GBO40084.1"/>
    </source>
</evidence>
<dbReference type="Proteomes" id="UP000499080">
    <property type="component" value="Unassembled WGS sequence"/>
</dbReference>
<evidence type="ECO:0000313" key="5">
    <source>
        <dbReference type="Proteomes" id="UP000499080"/>
    </source>
</evidence>